<dbReference type="Proteomes" id="UP000030762">
    <property type="component" value="Unassembled WGS sequence"/>
</dbReference>
<dbReference type="eggNOG" id="ENOG502R8R4">
    <property type="taxonomic scope" value="Eukaryota"/>
</dbReference>
<protein>
    <submittedName>
        <fullName evidence="1">Uncharacterized protein</fullName>
    </submittedName>
</protein>
<dbReference type="RefSeq" id="XP_008609706.1">
    <property type="nucleotide sequence ID" value="XM_008611484.1"/>
</dbReference>
<dbReference type="AlphaFoldDB" id="T0QSG1"/>
<sequence>MAAPYDPTLDVTPTRGRLNSVHALLEETNLAMGDALVDDAFWTKLQAHILDESDAGLRATLVGRQALAACSPLCASTAQVGFVCSIGDSFEGPNRLVVLSAVFRAQRLFLAVKPGLLATHFEVDGFLTNLRQSKNLFDDRQWREELMVLIVKYLIEHGRLVDAVAICAEFLDEDGAGIQAIAIDGLLDLASRKQQLPISLVQTAWNLMLHAPTKDGRVDGVRLFRTVTLQHGRTQMERLLHGLSLAAADRAESVRVEAALSFRFVSTEYVPQLLAKAQLDEHNMEGQRWQLVCNGVLLSLLEDVSQEVRCEASRSVVHVCKASTSSSLPQEALEHAISAHADASHEDSALNTQLQFLLALDALLSVYAARFGRFTVSTEQLSFLLRHALRAPHAQGATVLLSVVTKLALETPYHASSVVAFISSVVTPLYASAPRYLQAQLVVHARTIGALISALWVQRGDVSASPLLTALATPSQRSAPSLLVHTASVPLPPRHPLQCLHQVPTSIAHATELLQQAAAIEMTPSDFVSSRYKNIVLSLLDGVLELRHGGAHWQRVLETSVTYLAVAAPSHLERASALDLLALVRCYVATSLEDARAMMVEWPRLRELHATSLDELRSATLEQLHAWWPVNWFEAAPRWTRHVHATVEWATPHEPLATVAGWPCDVPLAITAYNVEDPHSLVLKICLPHQEPLQLELTPRDVSWAHASLWRAAISACCVPMAVTGLVHLEVELCMRTPRVAHIESFLQPISPVLRLPLAVSRPAQRPPMQAPYPPAYGPP</sequence>
<keyword evidence="2" id="KW-1185">Reference proteome</keyword>
<dbReference type="InParanoid" id="T0QSG1"/>
<dbReference type="OMA" id="WREELMV"/>
<evidence type="ECO:0000313" key="1">
    <source>
        <dbReference type="EMBL" id="EQC36925.1"/>
    </source>
</evidence>
<dbReference type="EMBL" id="JH767146">
    <property type="protein sequence ID" value="EQC36925.1"/>
    <property type="molecule type" value="Genomic_DNA"/>
</dbReference>
<dbReference type="VEuPathDB" id="FungiDB:SDRG_05752"/>
<dbReference type="GeneID" id="19946479"/>
<evidence type="ECO:0000313" key="2">
    <source>
        <dbReference type="Proteomes" id="UP000030762"/>
    </source>
</evidence>
<dbReference type="InterPro" id="IPR016024">
    <property type="entry name" value="ARM-type_fold"/>
</dbReference>
<gene>
    <name evidence="1" type="ORF">SDRG_05752</name>
</gene>
<dbReference type="OrthoDB" id="68511at2759"/>
<accession>T0QSG1</accession>
<dbReference type="SUPFAM" id="SSF48371">
    <property type="entry name" value="ARM repeat"/>
    <property type="match status" value="1"/>
</dbReference>
<organism evidence="1 2">
    <name type="scientific">Saprolegnia diclina (strain VS20)</name>
    <dbReference type="NCBI Taxonomy" id="1156394"/>
    <lineage>
        <taxon>Eukaryota</taxon>
        <taxon>Sar</taxon>
        <taxon>Stramenopiles</taxon>
        <taxon>Oomycota</taxon>
        <taxon>Saprolegniomycetes</taxon>
        <taxon>Saprolegniales</taxon>
        <taxon>Saprolegniaceae</taxon>
        <taxon>Saprolegnia</taxon>
    </lineage>
</organism>
<reference evidence="1 2" key="1">
    <citation type="submission" date="2012-04" db="EMBL/GenBank/DDBJ databases">
        <title>The Genome Sequence of Saprolegnia declina VS20.</title>
        <authorList>
            <consortium name="The Broad Institute Genome Sequencing Platform"/>
            <person name="Russ C."/>
            <person name="Nusbaum C."/>
            <person name="Tyler B."/>
            <person name="van West P."/>
            <person name="Dieguez-Uribeondo J."/>
            <person name="de Bruijn I."/>
            <person name="Tripathy S."/>
            <person name="Jiang R."/>
            <person name="Young S.K."/>
            <person name="Zeng Q."/>
            <person name="Gargeya S."/>
            <person name="Fitzgerald M."/>
            <person name="Haas B."/>
            <person name="Abouelleil A."/>
            <person name="Alvarado L."/>
            <person name="Arachchi H.M."/>
            <person name="Berlin A."/>
            <person name="Chapman S.B."/>
            <person name="Goldberg J."/>
            <person name="Griggs A."/>
            <person name="Gujja S."/>
            <person name="Hansen M."/>
            <person name="Howarth C."/>
            <person name="Imamovic A."/>
            <person name="Larimer J."/>
            <person name="McCowen C."/>
            <person name="Montmayeur A."/>
            <person name="Murphy C."/>
            <person name="Neiman D."/>
            <person name="Pearson M."/>
            <person name="Priest M."/>
            <person name="Roberts A."/>
            <person name="Saif S."/>
            <person name="Shea T."/>
            <person name="Sisk P."/>
            <person name="Sykes S."/>
            <person name="Wortman J."/>
            <person name="Nusbaum C."/>
            <person name="Birren B."/>
        </authorList>
    </citation>
    <scope>NUCLEOTIDE SEQUENCE [LARGE SCALE GENOMIC DNA]</scope>
    <source>
        <strain evidence="1 2">VS20</strain>
    </source>
</reference>
<name>T0QSG1_SAPDV</name>
<proteinExistence type="predicted"/>